<keyword evidence="2" id="KW-1185">Reference proteome</keyword>
<protein>
    <submittedName>
        <fullName evidence="1">Uncharacterized protein</fullName>
    </submittedName>
</protein>
<dbReference type="AlphaFoldDB" id="A0A371CUM2"/>
<sequence length="388" mass="43066">YKYFILFGGDDVSGNRSKSWNKHNCYYYCAAGLPLSCLNQEYFVHFVSSSQHAGPLEQVAAITERLQTVKDTGLICYDALEAERGSGRAESLLLLDLFVGTGDGPWQSELSSHSGDGCPCRFCRMGGNVMTRSSNEGFLAIMQMGPPRTPGSTLELLRKDLDMATVSRKGTALEKVQQATGTVDALTQTVIDTLVEKGKAMFEETNTDGSKRYTAAQIHTLLSEERTRILSQGEFMNSLLRDDVFDPHQDTALGRLHLVLLGFTKYFWAASLPPSSRKLTITEKGQLDNAEAVLQSLSQAGLGDQSVRADYVMRYRGSLVGRHLHSIAQLGVFIFGRHVDMVLLEVWVTLGRLSAALFTETIKDMTTFIVSFLSICDIYHTDIQYRRL</sequence>
<dbReference type="EMBL" id="KZ857456">
    <property type="protein sequence ID" value="RDX43988.1"/>
    <property type="molecule type" value="Genomic_DNA"/>
</dbReference>
<dbReference type="Proteomes" id="UP000256964">
    <property type="component" value="Unassembled WGS sequence"/>
</dbReference>
<evidence type="ECO:0000313" key="2">
    <source>
        <dbReference type="Proteomes" id="UP000256964"/>
    </source>
</evidence>
<evidence type="ECO:0000313" key="1">
    <source>
        <dbReference type="EMBL" id="RDX43988.1"/>
    </source>
</evidence>
<dbReference type="OrthoDB" id="2752658at2759"/>
<feature type="non-terminal residue" evidence="1">
    <location>
        <position position="388"/>
    </location>
</feature>
<proteinExistence type="predicted"/>
<name>A0A371CUM2_9APHY</name>
<gene>
    <name evidence="1" type="ORF">OH76DRAFT_1360353</name>
</gene>
<dbReference type="STRING" id="139420.A0A371CUM2"/>
<dbReference type="PANTHER" id="PTHR31912">
    <property type="entry name" value="IP13529P"/>
    <property type="match status" value="1"/>
</dbReference>
<accession>A0A371CUM2</accession>
<dbReference type="PANTHER" id="PTHR31912:SF34">
    <property type="entry name" value="NOTOCHORD-RELATED PROTEIN"/>
    <property type="match status" value="1"/>
</dbReference>
<organism evidence="1 2">
    <name type="scientific">Lentinus brumalis</name>
    <dbReference type="NCBI Taxonomy" id="2498619"/>
    <lineage>
        <taxon>Eukaryota</taxon>
        <taxon>Fungi</taxon>
        <taxon>Dikarya</taxon>
        <taxon>Basidiomycota</taxon>
        <taxon>Agaricomycotina</taxon>
        <taxon>Agaricomycetes</taxon>
        <taxon>Polyporales</taxon>
        <taxon>Polyporaceae</taxon>
        <taxon>Lentinus</taxon>
    </lineage>
</organism>
<reference evidence="1 2" key="1">
    <citation type="journal article" date="2018" name="Biotechnol. Biofuels">
        <title>Integrative visual omics of the white-rot fungus Polyporus brumalis exposes the biotechnological potential of its oxidative enzymes for delignifying raw plant biomass.</title>
        <authorList>
            <person name="Miyauchi S."/>
            <person name="Rancon A."/>
            <person name="Drula E."/>
            <person name="Hage H."/>
            <person name="Chaduli D."/>
            <person name="Favel A."/>
            <person name="Grisel S."/>
            <person name="Henrissat B."/>
            <person name="Herpoel-Gimbert I."/>
            <person name="Ruiz-Duenas F.J."/>
            <person name="Chevret D."/>
            <person name="Hainaut M."/>
            <person name="Lin J."/>
            <person name="Wang M."/>
            <person name="Pangilinan J."/>
            <person name="Lipzen A."/>
            <person name="Lesage-Meessen L."/>
            <person name="Navarro D."/>
            <person name="Riley R."/>
            <person name="Grigoriev I.V."/>
            <person name="Zhou S."/>
            <person name="Raouche S."/>
            <person name="Rosso M.N."/>
        </authorList>
    </citation>
    <scope>NUCLEOTIDE SEQUENCE [LARGE SCALE GENOMIC DNA]</scope>
    <source>
        <strain evidence="1 2">BRFM 1820</strain>
    </source>
</reference>